<dbReference type="InterPro" id="IPR055170">
    <property type="entry name" value="GFO_IDH_MocA-like_dom"/>
</dbReference>
<dbReference type="SUPFAM" id="SSF51735">
    <property type="entry name" value="NAD(P)-binding Rossmann-fold domains"/>
    <property type="match status" value="1"/>
</dbReference>
<dbReference type="GeneID" id="35428486"/>
<dbReference type="PANTHER" id="PTHR43377">
    <property type="entry name" value="BILIVERDIN REDUCTASE A"/>
    <property type="match status" value="1"/>
</dbReference>
<evidence type="ECO:0000256" key="1">
    <source>
        <dbReference type="ARBA" id="ARBA00010928"/>
    </source>
</evidence>
<proteinExistence type="inferred from homology"/>
<evidence type="ECO:0000259" key="3">
    <source>
        <dbReference type="Pfam" id="PF01408"/>
    </source>
</evidence>
<evidence type="ECO:0008006" key="7">
    <source>
        <dbReference type="Google" id="ProtNLM"/>
    </source>
</evidence>
<dbReference type="Proteomes" id="UP001302367">
    <property type="component" value="Chromosome 4"/>
</dbReference>
<dbReference type="InterPro" id="IPR000683">
    <property type="entry name" value="Gfo/Idh/MocA-like_OxRdtase_N"/>
</dbReference>
<feature type="region of interest" description="Disordered" evidence="2">
    <location>
        <begin position="401"/>
        <end position="429"/>
    </location>
</feature>
<dbReference type="SUPFAM" id="SSF55347">
    <property type="entry name" value="Glyceraldehyde-3-phosphate dehydrogenase-like, C-terminal domain"/>
    <property type="match status" value="1"/>
</dbReference>
<sequence length="449" mass="49249">MSSRHQIAIIGLGHRGYKTHFLSLHGSDSANVVAVCESNEASLARFCAAHPDIPAYRTIEAMIACSQPDFAIIALPHDAHPRCVALLSKAGIPILKEKPAAKTLEETTMLLQLPVPIGIMCQRRFEPRYRTLQNLLPALGRIVSFRAVLARNIPQLGSSWRSSGVGVTEDMGFHMIDILVRLFGAPDTLQASRIEAIREEQDYSGDDIADITFKWRNQRLVGNIHLSRVAGDEESIFVTGTDGTAVVDEKKTTLFDNDGNPCQSIDDTSTKQCVIRDMVLGFGDYVKGHTSLYASSLESHRQTVATMEAIQRAFESGNNEPVLSSSVSAAPVPTQIEEMPIKTPTTPLSRMHINTHFHLPSSVPEESSAVPPPSPAFFQDHPLSMFHQHIVNLAAAAAGNKEPASLRSNNKSLVRQSRPQQLSGNKRRLSRIARRNSIQCVPRTGMAWA</sequence>
<protein>
    <recommendedName>
        <fullName evidence="7">Gfo/Idh/MocA-like oxidoreductase N-terminal domain-containing protein</fullName>
    </recommendedName>
</protein>
<evidence type="ECO:0000259" key="4">
    <source>
        <dbReference type="Pfam" id="PF22725"/>
    </source>
</evidence>
<dbReference type="PANTHER" id="PTHR43377:SF1">
    <property type="entry name" value="BILIVERDIN REDUCTASE A"/>
    <property type="match status" value="1"/>
</dbReference>
<gene>
    <name evidence="5" type="ORF">RHO25_006571</name>
</gene>
<dbReference type="Pfam" id="PF22725">
    <property type="entry name" value="GFO_IDH_MocA_C3"/>
    <property type="match status" value="1"/>
</dbReference>
<name>A0ABZ0NQV8_CERBT</name>
<dbReference type="RefSeq" id="XP_023452318.2">
    <property type="nucleotide sequence ID" value="XM_023597389.2"/>
</dbReference>
<feature type="domain" description="GFO/IDH/MocA-like oxidoreductase" evidence="4">
    <location>
        <begin position="138"/>
        <end position="245"/>
    </location>
</feature>
<dbReference type="InterPro" id="IPR036291">
    <property type="entry name" value="NAD(P)-bd_dom_sf"/>
</dbReference>
<feature type="compositionally biased region" description="Polar residues" evidence="2">
    <location>
        <begin position="406"/>
        <end position="424"/>
    </location>
</feature>
<keyword evidence="6" id="KW-1185">Reference proteome</keyword>
<evidence type="ECO:0000256" key="2">
    <source>
        <dbReference type="SAM" id="MobiDB-lite"/>
    </source>
</evidence>
<dbReference type="Pfam" id="PF01408">
    <property type="entry name" value="GFO_IDH_MocA"/>
    <property type="match status" value="1"/>
</dbReference>
<evidence type="ECO:0000313" key="5">
    <source>
        <dbReference type="EMBL" id="WPB01938.1"/>
    </source>
</evidence>
<dbReference type="InterPro" id="IPR051450">
    <property type="entry name" value="Gfo/Idh/MocA_Oxidoreductases"/>
</dbReference>
<evidence type="ECO:0000313" key="6">
    <source>
        <dbReference type="Proteomes" id="UP001302367"/>
    </source>
</evidence>
<organism evidence="5 6">
    <name type="scientific">Cercospora beticola</name>
    <name type="common">Sugarbeet leaf spot fungus</name>
    <dbReference type="NCBI Taxonomy" id="122368"/>
    <lineage>
        <taxon>Eukaryota</taxon>
        <taxon>Fungi</taxon>
        <taxon>Dikarya</taxon>
        <taxon>Ascomycota</taxon>
        <taxon>Pezizomycotina</taxon>
        <taxon>Dothideomycetes</taxon>
        <taxon>Dothideomycetidae</taxon>
        <taxon>Mycosphaerellales</taxon>
        <taxon>Mycosphaerellaceae</taxon>
        <taxon>Cercospora</taxon>
    </lineage>
</organism>
<feature type="domain" description="Gfo/Idh/MocA-like oxidoreductase N-terminal" evidence="3">
    <location>
        <begin position="6"/>
        <end position="113"/>
    </location>
</feature>
<accession>A0ABZ0NQV8</accession>
<dbReference type="Gene3D" id="3.40.50.720">
    <property type="entry name" value="NAD(P)-binding Rossmann-like Domain"/>
    <property type="match status" value="1"/>
</dbReference>
<comment type="similarity">
    <text evidence="1">Belongs to the Gfo/Idh/MocA family.</text>
</comment>
<reference evidence="5 6" key="1">
    <citation type="submission" date="2023-09" db="EMBL/GenBank/DDBJ databases">
        <title>Complete-Gapless Cercospora beticola genome.</title>
        <authorList>
            <person name="Wyatt N.A."/>
            <person name="Spanner R.E."/>
            <person name="Bolton M.D."/>
        </authorList>
    </citation>
    <scope>NUCLEOTIDE SEQUENCE [LARGE SCALE GENOMIC DNA]</scope>
    <source>
        <strain evidence="5">Cb09-40</strain>
    </source>
</reference>
<dbReference type="Gene3D" id="3.30.360.10">
    <property type="entry name" value="Dihydrodipicolinate Reductase, domain 2"/>
    <property type="match status" value="1"/>
</dbReference>
<dbReference type="EMBL" id="CP134187">
    <property type="protein sequence ID" value="WPB01938.1"/>
    <property type="molecule type" value="Genomic_DNA"/>
</dbReference>